<reference evidence="1 2" key="1">
    <citation type="journal article" date="2023" name="Antonie Van Leeuwenhoek">
        <title>Mesoterricola silvestris gen. nov., sp. nov., Mesoterricola sediminis sp. nov., Geothrix oryzae sp. nov., Geothrix edaphica sp. nov., Geothrix rubra sp. nov., and Geothrix limicola sp. nov., six novel members of Acidobacteriota isolated from soils.</title>
        <authorList>
            <person name="Itoh H."/>
            <person name="Sugisawa Y."/>
            <person name="Mise K."/>
            <person name="Xu Z."/>
            <person name="Kuniyasu M."/>
            <person name="Ushijima N."/>
            <person name="Kawano K."/>
            <person name="Kobayashi E."/>
            <person name="Shiratori Y."/>
            <person name="Masuda Y."/>
            <person name="Senoo K."/>
        </authorList>
    </citation>
    <scope>NUCLEOTIDE SEQUENCE [LARGE SCALE GENOMIC DNA]</scope>
    <source>
        <strain evidence="1 2">Red803</strain>
    </source>
</reference>
<accession>A0ABQ5Q9S6</accession>
<organism evidence="1 2">
    <name type="scientific">Geothrix rubra</name>
    <dbReference type="NCBI Taxonomy" id="2927977"/>
    <lineage>
        <taxon>Bacteria</taxon>
        <taxon>Pseudomonadati</taxon>
        <taxon>Acidobacteriota</taxon>
        <taxon>Holophagae</taxon>
        <taxon>Holophagales</taxon>
        <taxon>Holophagaceae</taxon>
        <taxon>Geothrix</taxon>
    </lineage>
</organism>
<dbReference type="EMBL" id="BSDD01000006">
    <property type="protein sequence ID" value="GLH71236.1"/>
    <property type="molecule type" value="Genomic_DNA"/>
</dbReference>
<protein>
    <submittedName>
        <fullName evidence="1">Uncharacterized protein</fullName>
    </submittedName>
</protein>
<dbReference type="RefSeq" id="WP_285727303.1">
    <property type="nucleotide sequence ID" value="NZ_BSDD01000006.1"/>
</dbReference>
<evidence type="ECO:0000313" key="2">
    <source>
        <dbReference type="Proteomes" id="UP001165089"/>
    </source>
</evidence>
<gene>
    <name evidence="1" type="ORF">GETHPA_27690</name>
</gene>
<dbReference type="Proteomes" id="UP001165089">
    <property type="component" value="Unassembled WGS sequence"/>
</dbReference>
<sequence>MTRYSLVFLDPSTGRLTELPWRFERREEAASKAAELARAHPDRSYAVRILPAA</sequence>
<name>A0ABQ5Q9S6_9BACT</name>
<keyword evidence="2" id="KW-1185">Reference proteome</keyword>
<comment type="caution">
    <text evidence="1">The sequence shown here is derived from an EMBL/GenBank/DDBJ whole genome shotgun (WGS) entry which is preliminary data.</text>
</comment>
<proteinExistence type="predicted"/>
<evidence type="ECO:0000313" key="1">
    <source>
        <dbReference type="EMBL" id="GLH71236.1"/>
    </source>
</evidence>